<dbReference type="PANTHER" id="PTHR22600:SF57">
    <property type="entry name" value="BETA-N-ACETYLHEXOSAMINIDASE"/>
    <property type="match status" value="1"/>
</dbReference>
<dbReference type="GO" id="GO:0005975">
    <property type="term" value="P:carbohydrate metabolic process"/>
    <property type="evidence" value="ECO:0007669"/>
    <property type="project" value="InterPro"/>
</dbReference>
<evidence type="ECO:0000256" key="6">
    <source>
        <dbReference type="PIRSR" id="PIRSR625705-1"/>
    </source>
</evidence>
<dbReference type="EMBL" id="JANRHJ010000006">
    <property type="protein sequence ID" value="MCR8873585.1"/>
    <property type="molecule type" value="Genomic_DNA"/>
</dbReference>
<dbReference type="EC" id="3.2.1.52" evidence="3"/>
<evidence type="ECO:0000313" key="11">
    <source>
        <dbReference type="Proteomes" id="UP001204579"/>
    </source>
</evidence>
<comment type="similarity">
    <text evidence="2">Belongs to the glycosyl hydrolase 20 family.</text>
</comment>
<dbReference type="InterPro" id="IPR029018">
    <property type="entry name" value="Hex-like_dom2"/>
</dbReference>
<dbReference type="SUPFAM" id="SSF55545">
    <property type="entry name" value="beta-N-acetylhexosaminidase-like domain"/>
    <property type="match status" value="1"/>
</dbReference>
<evidence type="ECO:0000256" key="7">
    <source>
        <dbReference type="SAM" id="SignalP"/>
    </source>
</evidence>
<dbReference type="InterPro" id="IPR008979">
    <property type="entry name" value="Galactose-bd-like_sf"/>
</dbReference>
<protein>
    <recommendedName>
        <fullName evidence="3">beta-N-acetylhexosaminidase</fullName>
        <ecNumber evidence="3">3.2.1.52</ecNumber>
    </recommendedName>
</protein>
<dbReference type="Proteomes" id="UP001204579">
    <property type="component" value="Unassembled WGS sequence"/>
</dbReference>
<accession>A0AAW5N8N8</accession>
<dbReference type="Gene3D" id="2.60.120.260">
    <property type="entry name" value="Galactose-binding domain-like"/>
    <property type="match status" value="1"/>
</dbReference>
<dbReference type="SUPFAM" id="SSF49785">
    <property type="entry name" value="Galactose-binding domain-like"/>
    <property type="match status" value="1"/>
</dbReference>
<dbReference type="PRINTS" id="PR00738">
    <property type="entry name" value="GLHYDRLASE20"/>
</dbReference>
<sequence>MKRIFTSLAAVGLALAVYAADGNTSVAGTPLRVIPIPENIELEQGVFTVPEQGMTCYIEGEQTEDLTAYLRHFPLKCTRVEKAGKADVVIKITDRKPRKGEAEDGRTAEGYSLQITPKRITIRAAGEAGAFYALQTLLQMTEEGRNRRLVCCTVDDRPRFVYRGLHFDVSRHFRSKEFLMKQMDAMALLKLNKMHLHLTNGTGWRLEIDRYPRLTEFAAWRPNRSWMDWCEAGTRYCEQDTPGAYGGYYTKEDIRQLLAYAEERHIQVIPEIEMPGHSEEVLTAYPELSCTGEPYRHSDFCVGKEATFTFLENVLTEVIDLFPSEYIHIGGDEAGKGSWKTCPDCQRRMKEEGLKDVDELQSYLIHRIEAFINSKGRKMIGFDEILQGGLAPNATVMSWRGTEGGIKALKSGHDVIMTPGSTCYLDYTQDAPFKEPVSIGGYSPLEKVYGYEPVEEGLTEEEADHLLGLQGNLWSEYITEDDHAEYMYYPRAFAIAEIGWSRPEQKEYEDFRNRSLGLIDLLRAQGYTTFDLANEYGERRESLAPLEHLGRGCRVIYNLPYSPQYPAAGETTLTDGICGGWTYGDRKWQGTLEDFDVTVDLGKVQPVHYVGATFMHSPGAWVHVPQKVEVSLSVDGKTFTPAGTAWCDIPDDVPKLLLKEYGTVCQGEARYVRVHAVKNPRPGAWLFTDEIVVN</sequence>
<dbReference type="PANTHER" id="PTHR22600">
    <property type="entry name" value="BETA-HEXOSAMINIDASE"/>
    <property type="match status" value="1"/>
</dbReference>
<feature type="domain" description="Glycoside hydrolase family 20 catalytic" evidence="8">
    <location>
        <begin position="160"/>
        <end position="502"/>
    </location>
</feature>
<keyword evidence="5" id="KW-0326">Glycosidase</keyword>
<keyword evidence="4" id="KW-0378">Hydrolase</keyword>
<evidence type="ECO:0000256" key="4">
    <source>
        <dbReference type="ARBA" id="ARBA00022801"/>
    </source>
</evidence>
<evidence type="ECO:0000256" key="2">
    <source>
        <dbReference type="ARBA" id="ARBA00006285"/>
    </source>
</evidence>
<evidence type="ECO:0000256" key="5">
    <source>
        <dbReference type="ARBA" id="ARBA00023295"/>
    </source>
</evidence>
<dbReference type="CDD" id="cd06563">
    <property type="entry name" value="GH20_chitobiase-like"/>
    <property type="match status" value="1"/>
</dbReference>
<gene>
    <name evidence="10" type="ORF">NW209_06105</name>
</gene>
<reference evidence="10 11" key="1">
    <citation type="submission" date="2022-08" db="EMBL/GenBank/DDBJ databases">
        <authorList>
            <person name="Zeman M."/>
            <person name="Kubasova T."/>
        </authorList>
    </citation>
    <scope>NUCLEOTIDE SEQUENCE [LARGE SCALE GENOMIC DNA]</scope>
    <source>
        <strain evidence="10 11">ET62</strain>
    </source>
</reference>
<evidence type="ECO:0000259" key="9">
    <source>
        <dbReference type="Pfam" id="PF02838"/>
    </source>
</evidence>
<feature type="signal peptide" evidence="7">
    <location>
        <begin position="1"/>
        <end position="19"/>
    </location>
</feature>
<evidence type="ECO:0000259" key="8">
    <source>
        <dbReference type="Pfam" id="PF00728"/>
    </source>
</evidence>
<dbReference type="InterPro" id="IPR015882">
    <property type="entry name" value="HEX_bac_N"/>
</dbReference>
<feature type="active site" description="Proton donor" evidence="6">
    <location>
        <position position="333"/>
    </location>
</feature>
<dbReference type="RefSeq" id="WP_258335606.1">
    <property type="nucleotide sequence ID" value="NZ_JANRHJ010000006.1"/>
</dbReference>
<dbReference type="AlphaFoldDB" id="A0AAW5N8N8"/>
<dbReference type="InterPro" id="IPR017853">
    <property type="entry name" value="GH"/>
</dbReference>
<dbReference type="GO" id="GO:0004563">
    <property type="term" value="F:beta-N-acetylhexosaminidase activity"/>
    <property type="evidence" value="ECO:0007669"/>
    <property type="project" value="UniProtKB-EC"/>
</dbReference>
<evidence type="ECO:0000256" key="3">
    <source>
        <dbReference type="ARBA" id="ARBA00012663"/>
    </source>
</evidence>
<comment type="caution">
    <text evidence="10">The sequence shown here is derived from an EMBL/GenBank/DDBJ whole genome shotgun (WGS) entry which is preliminary data.</text>
</comment>
<dbReference type="Pfam" id="PF00728">
    <property type="entry name" value="Glyco_hydro_20"/>
    <property type="match status" value="1"/>
</dbReference>
<dbReference type="Gene3D" id="3.30.379.10">
    <property type="entry name" value="Chitobiase/beta-hexosaminidase domain 2-like"/>
    <property type="match status" value="1"/>
</dbReference>
<comment type="catalytic activity">
    <reaction evidence="1">
        <text>Hydrolysis of terminal non-reducing N-acetyl-D-hexosamine residues in N-acetyl-beta-D-hexosaminides.</text>
        <dbReference type="EC" id="3.2.1.52"/>
    </reaction>
</comment>
<proteinExistence type="inferred from homology"/>
<dbReference type="Gene3D" id="3.20.20.80">
    <property type="entry name" value="Glycosidases"/>
    <property type="match status" value="1"/>
</dbReference>
<feature type="chain" id="PRO_5043733805" description="beta-N-acetylhexosaminidase" evidence="7">
    <location>
        <begin position="20"/>
        <end position="694"/>
    </location>
</feature>
<dbReference type="SUPFAM" id="SSF51445">
    <property type="entry name" value="(Trans)glycosidases"/>
    <property type="match status" value="1"/>
</dbReference>
<dbReference type="InterPro" id="IPR025705">
    <property type="entry name" value="Beta_hexosaminidase_sua/sub"/>
</dbReference>
<dbReference type="InterPro" id="IPR015883">
    <property type="entry name" value="Glyco_hydro_20_cat"/>
</dbReference>
<evidence type="ECO:0000256" key="1">
    <source>
        <dbReference type="ARBA" id="ARBA00001231"/>
    </source>
</evidence>
<name>A0AAW5N8N8_9BACT</name>
<dbReference type="Pfam" id="PF02838">
    <property type="entry name" value="Glyco_hydro_20b"/>
    <property type="match status" value="1"/>
</dbReference>
<evidence type="ECO:0000313" key="10">
    <source>
        <dbReference type="EMBL" id="MCR8873585.1"/>
    </source>
</evidence>
<keyword evidence="7" id="KW-0732">Signal</keyword>
<keyword evidence="11" id="KW-1185">Reference proteome</keyword>
<dbReference type="GO" id="GO:0016020">
    <property type="term" value="C:membrane"/>
    <property type="evidence" value="ECO:0007669"/>
    <property type="project" value="TreeGrafter"/>
</dbReference>
<feature type="domain" description="Beta-hexosaminidase bacterial type N-terminal" evidence="9">
    <location>
        <begin position="32"/>
        <end position="156"/>
    </location>
</feature>
<dbReference type="GO" id="GO:0030203">
    <property type="term" value="P:glycosaminoglycan metabolic process"/>
    <property type="evidence" value="ECO:0007669"/>
    <property type="project" value="TreeGrafter"/>
</dbReference>
<organism evidence="10 11">
    <name type="scientific">Phocaeicola barnesiae</name>
    <dbReference type="NCBI Taxonomy" id="376804"/>
    <lineage>
        <taxon>Bacteria</taxon>
        <taxon>Pseudomonadati</taxon>
        <taxon>Bacteroidota</taxon>
        <taxon>Bacteroidia</taxon>
        <taxon>Bacteroidales</taxon>
        <taxon>Bacteroidaceae</taxon>
        <taxon>Phocaeicola</taxon>
    </lineage>
</organism>